<gene>
    <name evidence="4" type="ORF">DFR51_0206</name>
    <name evidence="3" type="ORF">SmB9_12400</name>
</gene>
<dbReference type="GO" id="GO:0000271">
    <property type="term" value="P:polysaccharide biosynthetic process"/>
    <property type="evidence" value="ECO:0007669"/>
    <property type="project" value="TreeGrafter"/>
</dbReference>
<dbReference type="PANTHER" id="PTHR23028">
    <property type="entry name" value="ACETYLTRANSFERASE"/>
    <property type="match status" value="1"/>
</dbReference>
<dbReference type="KEGG" id="smic:SmB9_12400"/>
<organism evidence="3 5">
    <name type="scientific">Sphingosinicella microcystinivorans</name>
    <dbReference type="NCBI Taxonomy" id="335406"/>
    <lineage>
        <taxon>Bacteria</taxon>
        <taxon>Pseudomonadati</taxon>
        <taxon>Pseudomonadota</taxon>
        <taxon>Alphaproteobacteria</taxon>
        <taxon>Sphingomonadales</taxon>
        <taxon>Sphingosinicellaceae</taxon>
        <taxon>Sphingosinicella</taxon>
    </lineage>
</organism>
<feature type="transmembrane region" description="Helical" evidence="1">
    <location>
        <begin position="90"/>
        <end position="111"/>
    </location>
</feature>
<feature type="domain" description="Acyltransferase 3" evidence="2">
    <location>
        <begin position="13"/>
        <end position="330"/>
    </location>
</feature>
<dbReference type="InterPro" id="IPR002656">
    <property type="entry name" value="Acyl_transf_3_dom"/>
</dbReference>
<dbReference type="PANTHER" id="PTHR23028:SF131">
    <property type="entry name" value="BLR2367 PROTEIN"/>
    <property type="match status" value="1"/>
</dbReference>
<evidence type="ECO:0000313" key="6">
    <source>
        <dbReference type="Proteomes" id="UP000276029"/>
    </source>
</evidence>
<evidence type="ECO:0000256" key="1">
    <source>
        <dbReference type="SAM" id="Phobius"/>
    </source>
</evidence>
<dbReference type="EMBL" id="RBWX01000007">
    <property type="protein sequence ID" value="RKS90667.1"/>
    <property type="molecule type" value="Genomic_DNA"/>
</dbReference>
<dbReference type="Pfam" id="PF01757">
    <property type="entry name" value="Acyl_transf_3"/>
    <property type="match status" value="1"/>
</dbReference>
<protein>
    <submittedName>
        <fullName evidence="3">Acyltransferase</fullName>
    </submittedName>
    <submittedName>
        <fullName evidence="4">Peptidoglycan/LPS O-acetylase OafA/YrhL</fullName>
    </submittedName>
</protein>
<dbReference type="GO" id="GO:0016020">
    <property type="term" value="C:membrane"/>
    <property type="evidence" value="ECO:0007669"/>
    <property type="project" value="TreeGrafter"/>
</dbReference>
<name>A0AAD1G063_SPHMI</name>
<evidence type="ECO:0000313" key="5">
    <source>
        <dbReference type="Proteomes" id="UP000275727"/>
    </source>
</evidence>
<dbReference type="EMBL" id="AP018711">
    <property type="protein sequence ID" value="BBE33582.1"/>
    <property type="molecule type" value="Genomic_DNA"/>
</dbReference>
<feature type="transmembrane region" description="Helical" evidence="1">
    <location>
        <begin position="232"/>
        <end position="251"/>
    </location>
</feature>
<keyword evidence="1" id="KW-0472">Membrane</keyword>
<accession>A0AAD1G063</accession>
<dbReference type="Proteomes" id="UP000276029">
    <property type="component" value="Unassembled WGS sequence"/>
</dbReference>
<dbReference type="AlphaFoldDB" id="A0AAD1G063"/>
<dbReference type="InterPro" id="IPR050879">
    <property type="entry name" value="Acyltransferase_3"/>
</dbReference>
<feature type="transmembrane region" description="Helical" evidence="1">
    <location>
        <begin position="144"/>
        <end position="166"/>
    </location>
</feature>
<feature type="transmembrane region" description="Helical" evidence="1">
    <location>
        <begin position="284"/>
        <end position="304"/>
    </location>
</feature>
<feature type="transmembrane region" description="Helical" evidence="1">
    <location>
        <begin position="173"/>
        <end position="194"/>
    </location>
</feature>
<evidence type="ECO:0000313" key="3">
    <source>
        <dbReference type="EMBL" id="BBE33582.1"/>
    </source>
</evidence>
<keyword evidence="1" id="KW-1133">Transmembrane helix</keyword>
<dbReference type="RefSeq" id="WP_121047190.1">
    <property type="nucleotide sequence ID" value="NZ_AP018711.1"/>
</dbReference>
<feature type="transmembrane region" description="Helical" evidence="1">
    <location>
        <begin position="206"/>
        <end position="225"/>
    </location>
</feature>
<feature type="transmembrane region" description="Helical" evidence="1">
    <location>
        <begin position="316"/>
        <end position="338"/>
    </location>
</feature>
<dbReference type="GO" id="GO:0016747">
    <property type="term" value="F:acyltransferase activity, transferring groups other than amino-acyl groups"/>
    <property type="evidence" value="ECO:0007669"/>
    <property type="project" value="InterPro"/>
</dbReference>
<keyword evidence="6" id="KW-1185">Reference proteome</keyword>
<evidence type="ECO:0000259" key="2">
    <source>
        <dbReference type="Pfam" id="PF01757"/>
    </source>
</evidence>
<feature type="transmembrane region" description="Helical" evidence="1">
    <location>
        <begin position="51"/>
        <end position="69"/>
    </location>
</feature>
<keyword evidence="1" id="KW-0812">Transmembrane</keyword>
<keyword evidence="3" id="KW-0012">Acyltransferase</keyword>
<keyword evidence="3" id="KW-0808">Transferase</keyword>
<dbReference type="Proteomes" id="UP000275727">
    <property type="component" value="Chromosome"/>
</dbReference>
<evidence type="ECO:0000313" key="4">
    <source>
        <dbReference type="EMBL" id="RKS90667.1"/>
    </source>
</evidence>
<reference evidence="3 5" key="1">
    <citation type="submission" date="2018-06" db="EMBL/GenBank/DDBJ databases">
        <title>Complete Genome Sequence of the Microcystin-Degrading Bacterium Sphingosinicella microcystinivorans Strain B-9.</title>
        <authorList>
            <person name="Jin H."/>
            <person name="Nishizawa T."/>
            <person name="Guo Y."/>
            <person name="Nishizawa A."/>
            <person name="Park H."/>
            <person name="Kato H."/>
            <person name="Tsuji K."/>
            <person name="Harada K."/>
        </authorList>
    </citation>
    <scope>NUCLEOTIDE SEQUENCE [LARGE SCALE GENOMIC DNA]</scope>
    <source>
        <strain evidence="3 5">B9</strain>
    </source>
</reference>
<sequence>MNTSLQSNQHLNALTSLRGLAAWWVVLYHTRSVLEPHVLTPVMSFFRNGDLAVDMFFVLSGFVMYLNYSEKIGKSFSSISDFLYKRFARIYPLHIFLLILFLIYFSAFSIFSGDFPEKETYSYFIQSVFLVQNWGFSNGLQWNVPAWSISTEFFAYLCFPALGFFVKVREWPTWLLGGVLVLIAFGLHLYFQVLGLNFAGGIEQTGLLRCVSQFLMGMILCVIYLRDERASALKIAALLAIAALFITIRALDTQAPVIPLIWVTLILGFALWRRANPLAYRPLVWLGDISYATYLCHYLGFIAFKHVFVKADEVTPLWLVMGFYLGLLIASHLLFRYIEKPAQRWLLRRRTRLQPVRV</sequence>
<proteinExistence type="predicted"/>
<feature type="transmembrane region" description="Helical" evidence="1">
    <location>
        <begin position="257"/>
        <end position="272"/>
    </location>
</feature>
<reference evidence="4 6" key="2">
    <citation type="submission" date="2018-10" db="EMBL/GenBank/DDBJ databases">
        <title>Genomic Encyclopedia of Type Strains, Phase IV (KMG-IV): sequencing the most valuable type-strain genomes for metagenomic binning, comparative biology and taxonomic classification.</title>
        <authorList>
            <person name="Goeker M."/>
        </authorList>
    </citation>
    <scope>NUCLEOTIDE SEQUENCE [LARGE SCALE GENOMIC DNA]</scope>
    <source>
        <strain evidence="4 6">DSM 19791</strain>
    </source>
</reference>